<dbReference type="SUPFAM" id="SSF49854">
    <property type="entry name" value="Spermadhesin, CUB domain"/>
    <property type="match status" value="1"/>
</dbReference>
<evidence type="ECO:0000313" key="5">
    <source>
        <dbReference type="EMBL" id="CAG5109570.1"/>
    </source>
</evidence>
<accession>A0ABN7T1P7</accession>
<keyword evidence="6" id="KW-1185">Reference proteome</keyword>
<dbReference type="Proteomes" id="UP001158576">
    <property type="component" value="Chromosome 2"/>
</dbReference>
<evidence type="ECO:0000259" key="4">
    <source>
        <dbReference type="PROSITE" id="PS01180"/>
    </source>
</evidence>
<gene>
    <name evidence="5" type="ORF">OKIOD_LOCUS12855</name>
</gene>
<reference evidence="5 6" key="1">
    <citation type="submission" date="2021-04" db="EMBL/GenBank/DDBJ databases">
        <authorList>
            <person name="Bliznina A."/>
        </authorList>
    </citation>
    <scope>NUCLEOTIDE SEQUENCE [LARGE SCALE GENOMIC DNA]</scope>
</reference>
<dbReference type="EMBL" id="OU015567">
    <property type="protein sequence ID" value="CAG5109570.1"/>
    <property type="molecule type" value="Genomic_DNA"/>
</dbReference>
<dbReference type="InterPro" id="IPR000859">
    <property type="entry name" value="CUB_dom"/>
</dbReference>
<protein>
    <submittedName>
        <fullName evidence="5">Oidioi.mRNA.OKI2018_I69.chr2.g4090.t1.cds</fullName>
    </submittedName>
</protein>
<evidence type="ECO:0000256" key="3">
    <source>
        <dbReference type="PROSITE-ProRule" id="PRU00059"/>
    </source>
</evidence>
<dbReference type="SMART" id="SM00042">
    <property type="entry name" value="CUB"/>
    <property type="match status" value="1"/>
</dbReference>
<evidence type="ECO:0000313" key="6">
    <source>
        <dbReference type="Proteomes" id="UP001158576"/>
    </source>
</evidence>
<dbReference type="PROSITE" id="PS01180">
    <property type="entry name" value="CUB"/>
    <property type="match status" value="1"/>
</dbReference>
<sequence>MKLAWSFAALASARLGDETALSEDRIWTADVTDYQAFTLDADNPTASWSVPVFPDASGYDRYLPNKYYRIYVTVPEKKSISVSFANFDVEEADVNGECNLDAAIIINGPDGNAELARYCGNDPKSNSIEVEPVFGTREDMTLVFKTNENTVVHRGFTATFTLIDLPENVLAWNMINNAFENLKTEVFNGHGHRQDHIQNKKSAHMQKIMERFVWMKDHSSVDPPCTKKAMPGTGDDFMQPTTDFSDPCAALGNFVDSIRTFHYAYVCMDGISLADKVPGETKKERRARKMKRPSVAVKMLHRQKKFLTDKKFHAMGCLL</sequence>
<feature type="domain" description="CUB" evidence="4">
    <location>
        <begin position="35"/>
        <end position="163"/>
    </location>
</feature>
<keyword evidence="2" id="KW-1015">Disulfide bond</keyword>
<name>A0ABN7T1P7_OIKDI</name>
<proteinExistence type="predicted"/>
<dbReference type="Gene3D" id="2.60.120.290">
    <property type="entry name" value="Spermadhesin, CUB domain"/>
    <property type="match status" value="1"/>
</dbReference>
<keyword evidence="1" id="KW-0677">Repeat</keyword>
<comment type="caution">
    <text evidence="3">Lacks conserved residue(s) required for the propagation of feature annotation.</text>
</comment>
<organism evidence="5 6">
    <name type="scientific">Oikopleura dioica</name>
    <name type="common">Tunicate</name>
    <dbReference type="NCBI Taxonomy" id="34765"/>
    <lineage>
        <taxon>Eukaryota</taxon>
        <taxon>Metazoa</taxon>
        <taxon>Chordata</taxon>
        <taxon>Tunicata</taxon>
        <taxon>Appendicularia</taxon>
        <taxon>Copelata</taxon>
        <taxon>Oikopleuridae</taxon>
        <taxon>Oikopleura</taxon>
    </lineage>
</organism>
<dbReference type="InterPro" id="IPR035914">
    <property type="entry name" value="Sperma_CUB_dom_sf"/>
</dbReference>
<dbReference type="PANTHER" id="PTHR24251">
    <property type="entry name" value="OVOCHYMASE-RELATED"/>
    <property type="match status" value="1"/>
</dbReference>
<dbReference type="CDD" id="cd00041">
    <property type="entry name" value="CUB"/>
    <property type="match status" value="1"/>
</dbReference>
<evidence type="ECO:0000256" key="1">
    <source>
        <dbReference type="ARBA" id="ARBA00022737"/>
    </source>
</evidence>
<evidence type="ECO:0000256" key="2">
    <source>
        <dbReference type="ARBA" id="ARBA00023157"/>
    </source>
</evidence>
<dbReference type="Pfam" id="PF00431">
    <property type="entry name" value="CUB"/>
    <property type="match status" value="1"/>
</dbReference>